<evidence type="ECO:0000259" key="2">
    <source>
        <dbReference type="Pfam" id="PF20516"/>
    </source>
</evidence>
<proteinExistence type="predicted"/>
<accession>A0A166X3D6</accession>
<feature type="region of interest" description="Disordered" evidence="1">
    <location>
        <begin position="1"/>
        <end position="124"/>
    </location>
</feature>
<evidence type="ECO:0000313" key="4">
    <source>
        <dbReference type="Proteomes" id="UP000076744"/>
    </source>
</evidence>
<protein>
    <recommendedName>
        <fullName evidence="2">PD-(D/E)XK nuclease-like domain-containing protein</fullName>
    </recommendedName>
</protein>
<keyword evidence="4" id="KW-1185">Reference proteome</keyword>
<feature type="compositionally biased region" description="Polar residues" evidence="1">
    <location>
        <begin position="49"/>
        <end position="70"/>
    </location>
</feature>
<evidence type="ECO:0000256" key="1">
    <source>
        <dbReference type="SAM" id="MobiDB-lite"/>
    </source>
</evidence>
<evidence type="ECO:0000313" key="3">
    <source>
        <dbReference type="EMBL" id="OAA35381.1"/>
    </source>
</evidence>
<dbReference type="GeneID" id="30026277"/>
<dbReference type="AlphaFoldDB" id="A0A166X3D6"/>
<dbReference type="OrthoDB" id="4161186at2759"/>
<name>A0A166X3D6_CORFA</name>
<feature type="compositionally biased region" description="Basic and acidic residues" evidence="1">
    <location>
        <begin position="1"/>
        <end position="18"/>
    </location>
</feature>
<gene>
    <name evidence="3" type="ORF">ISF_09985</name>
</gene>
<sequence length="466" mass="51412">MRLDKIQHWLDATTHDSDGEPPSSKATVQHDRDHGHASKPRRLNPFTPPGSNQTERSNMASPTRGSSSPNKRPLDDETPRAKRIQVPAAASSSGLSQDSSLPPADYSPSSRRSGRVSPRKQLRRLHLDSRGLDVRELAMFRAAMPTGLQELVDGVAAISRGKRVVARDTQSALEEAAKSDVEFRWALLDDHHLSDDPAVAGQTPSPHDVRHVVDAAIRCSTRDHPEANWNMMVHDQVLQMAFQPRGKPRYSHLVNFVGCTTATIMAEYGNPTLTKRVDFCVCIEPENDASAPDFPSAAARARAVMPRRIVNFTDFAPLYDCFIALSIETKKPSENFDAARLQLGVWEMARWSFLRALEAAGRIGAAATDEAPGATTATSRLPAFLPSIIVQGHEWILLVTTTEGERTVLWQKVIIGSTSSSIGVYQIVRALQYLGRWARDVHWPCLRALVEAIPDVVCDNNDVDDE</sequence>
<organism evidence="3 4">
    <name type="scientific">Cordyceps fumosorosea (strain ARSEF 2679)</name>
    <name type="common">Isaria fumosorosea</name>
    <dbReference type="NCBI Taxonomy" id="1081104"/>
    <lineage>
        <taxon>Eukaryota</taxon>
        <taxon>Fungi</taxon>
        <taxon>Dikarya</taxon>
        <taxon>Ascomycota</taxon>
        <taxon>Pezizomycotina</taxon>
        <taxon>Sordariomycetes</taxon>
        <taxon>Hypocreomycetidae</taxon>
        <taxon>Hypocreales</taxon>
        <taxon>Cordycipitaceae</taxon>
        <taxon>Cordyceps</taxon>
    </lineage>
</organism>
<reference evidence="3 4" key="1">
    <citation type="journal article" date="2016" name="Genome Biol. Evol.">
        <title>Divergent and convergent evolution of fungal pathogenicity.</title>
        <authorList>
            <person name="Shang Y."/>
            <person name="Xiao G."/>
            <person name="Zheng P."/>
            <person name="Cen K."/>
            <person name="Zhan S."/>
            <person name="Wang C."/>
        </authorList>
    </citation>
    <scope>NUCLEOTIDE SEQUENCE [LARGE SCALE GENOMIC DNA]</scope>
    <source>
        <strain evidence="3 4">ARSEF 2679</strain>
    </source>
</reference>
<dbReference type="Pfam" id="PF20516">
    <property type="entry name" value="PDDEXK_12"/>
    <property type="match status" value="1"/>
</dbReference>
<feature type="compositionally biased region" description="Low complexity" evidence="1">
    <location>
        <begin position="88"/>
        <end position="100"/>
    </location>
</feature>
<dbReference type="RefSeq" id="XP_018699228.1">
    <property type="nucleotide sequence ID" value="XM_018853584.1"/>
</dbReference>
<dbReference type="STRING" id="1081104.A0A166X3D6"/>
<comment type="caution">
    <text evidence="3">The sequence shown here is derived from an EMBL/GenBank/DDBJ whole genome shotgun (WGS) entry which is preliminary data.</text>
</comment>
<dbReference type="Proteomes" id="UP000076744">
    <property type="component" value="Unassembled WGS sequence"/>
</dbReference>
<feature type="domain" description="PD-(D/E)XK nuclease-like" evidence="2">
    <location>
        <begin position="177"/>
        <end position="443"/>
    </location>
</feature>
<dbReference type="InterPro" id="IPR046797">
    <property type="entry name" value="PDDEXK_12"/>
</dbReference>
<feature type="compositionally biased region" description="Basic residues" evidence="1">
    <location>
        <begin position="112"/>
        <end position="124"/>
    </location>
</feature>
<dbReference type="EMBL" id="AZHB01000124">
    <property type="protein sequence ID" value="OAA35381.1"/>
    <property type="molecule type" value="Genomic_DNA"/>
</dbReference>